<dbReference type="InterPro" id="IPR036390">
    <property type="entry name" value="WH_DNA-bd_sf"/>
</dbReference>
<accession>A0A7C9HN64</accession>
<dbReference type="GO" id="GO:0008270">
    <property type="term" value="F:zinc ion binding"/>
    <property type="evidence" value="ECO:0007669"/>
    <property type="project" value="TreeGrafter"/>
</dbReference>
<dbReference type="InterPro" id="IPR002481">
    <property type="entry name" value="FUR"/>
</dbReference>
<dbReference type="Proteomes" id="UP000483078">
    <property type="component" value="Unassembled WGS sequence"/>
</dbReference>
<gene>
    <name evidence="12" type="primary">fur</name>
    <name evidence="13" type="ORF">FH759_09155</name>
</gene>
<evidence type="ECO:0000256" key="9">
    <source>
        <dbReference type="ARBA" id="ARBA00023125"/>
    </source>
</evidence>
<evidence type="ECO:0000256" key="3">
    <source>
        <dbReference type="ARBA" id="ARBA00020910"/>
    </source>
</evidence>
<evidence type="ECO:0000256" key="7">
    <source>
        <dbReference type="ARBA" id="ARBA00022833"/>
    </source>
</evidence>
<name>A0A7C9HN64_9RHOB</name>
<dbReference type="NCBIfam" id="NF045678">
    <property type="entry name" value="TransRegIrrA"/>
    <property type="match status" value="1"/>
</dbReference>
<keyword evidence="8 12" id="KW-0805">Transcription regulation</keyword>
<dbReference type="GO" id="GO:0000976">
    <property type="term" value="F:transcription cis-regulatory region binding"/>
    <property type="evidence" value="ECO:0007669"/>
    <property type="project" value="TreeGrafter"/>
</dbReference>
<evidence type="ECO:0000313" key="13">
    <source>
        <dbReference type="EMBL" id="MTJ04843.1"/>
    </source>
</evidence>
<dbReference type="AlphaFoldDB" id="A0A7C9HN64"/>
<protein>
    <recommendedName>
        <fullName evidence="3 12">Ferric uptake regulation protein</fullName>
    </recommendedName>
</protein>
<keyword evidence="12" id="KW-0408">Iron</keyword>
<keyword evidence="4 12" id="KW-0963">Cytoplasm</keyword>
<evidence type="ECO:0000256" key="11">
    <source>
        <dbReference type="PIRSR" id="PIRSR602481-1"/>
    </source>
</evidence>
<dbReference type="FunFam" id="1.10.10.10:FF:000007">
    <property type="entry name" value="Ferric uptake regulation protein"/>
    <property type="match status" value="1"/>
</dbReference>
<dbReference type="PANTHER" id="PTHR33202">
    <property type="entry name" value="ZINC UPTAKE REGULATION PROTEIN"/>
    <property type="match status" value="1"/>
</dbReference>
<evidence type="ECO:0000256" key="4">
    <source>
        <dbReference type="ARBA" id="ARBA00022490"/>
    </source>
</evidence>
<reference evidence="13 14" key="1">
    <citation type="submission" date="2019-06" db="EMBL/GenBank/DDBJ databases">
        <title>Enrichment of Autotrophic Halophilic Microorganisms from Red Sea Brine Pool Using Microbial Electrosynthesis System.</title>
        <authorList>
            <person name="Alqahtani M.F."/>
            <person name="Bajracharya S."/>
            <person name="Katuri K.P."/>
            <person name="Ali M."/>
            <person name="Saikaly P.E."/>
        </authorList>
    </citation>
    <scope>NUCLEOTIDE SEQUENCE [LARGE SCALE GENOMIC DNA]</scope>
    <source>
        <strain evidence="13">MES6</strain>
    </source>
</reference>
<comment type="cofactor">
    <cofactor evidence="11">
        <name>Zn(2+)</name>
        <dbReference type="ChEBI" id="CHEBI:29105"/>
    </cofactor>
    <text evidence="11">Binds 1 zinc ion per subunit.</text>
</comment>
<dbReference type="GO" id="GO:1900376">
    <property type="term" value="P:regulation of secondary metabolite biosynthetic process"/>
    <property type="evidence" value="ECO:0007669"/>
    <property type="project" value="TreeGrafter"/>
</dbReference>
<keyword evidence="7 11" id="KW-0862">Zinc</keyword>
<evidence type="ECO:0000256" key="1">
    <source>
        <dbReference type="ARBA" id="ARBA00004496"/>
    </source>
</evidence>
<proteinExistence type="inferred from homology"/>
<dbReference type="GO" id="GO:0003700">
    <property type="term" value="F:DNA-binding transcription factor activity"/>
    <property type="evidence" value="ECO:0007669"/>
    <property type="project" value="UniProtKB-UniRule"/>
</dbReference>
<keyword evidence="9 12" id="KW-0238">DNA-binding</keyword>
<comment type="subcellular location">
    <subcellularLocation>
        <location evidence="1 12">Cytoplasm</location>
    </subcellularLocation>
</comment>
<comment type="caution">
    <text evidence="13">The sequence shown here is derived from an EMBL/GenBank/DDBJ whole genome shotgun (WGS) entry which is preliminary data.</text>
</comment>
<sequence length="145" mass="15794">MSAADDTITAEGSRRAGAWLSSAGLRPTRQRITLAALLVGDGQDRHVTAESLFTAAKDQRANVSLATVYNTLRAFCDAGLMQEVTVDGTRSYFDTNTHDHPHFYWEDCGTLCDAPAEDLQITNLPDAPEGAEIASVDVVIRLRRK</sequence>
<dbReference type="PANTHER" id="PTHR33202:SF7">
    <property type="entry name" value="FERRIC UPTAKE REGULATION PROTEIN"/>
    <property type="match status" value="1"/>
</dbReference>
<dbReference type="RefSeq" id="WP_051202909.1">
    <property type="nucleotide sequence ID" value="NZ_VENJ01000012.1"/>
</dbReference>
<feature type="binding site" evidence="11">
    <location>
        <position position="108"/>
    </location>
    <ligand>
        <name>Zn(2+)</name>
        <dbReference type="ChEBI" id="CHEBI:29105"/>
    </ligand>
</feature>
<keyword evidence="5 12" id="KW-0678">Repressor</keyword>
<evidence type="ECO:0000313" key="14">
    <source>
        <dbReference type="Proteomes" id="UP000483078"/>
    </source>
</evidence>
<comment type="subunit">
    <text evidence="12">Homodimer.</text>
</comment>
<dbReference type="Gene3D" id="1.10.10.10">
    <property type="entry name" value="Winged helix-like DNA-binding domain superfamily/Winged helix DNA-binding domain"/>
    <property type="match status" value="1"/>
</dbReference>
<evidence type="ECO:0000256" key="5">
    <source>
        <dbReference type="ARBA" id="ARBA00022491"/>
    </source>
</evidence>
<organism evidence="13 14">
    <name type="scientific">Sediminimonas qiaohouensis</name>
    <dbReference type="NCBI Taxonomy" id="552061"/>
    <lineage>
        <taxon>Bacteria</taxon>
        <taxon>Pseudomonadati</taxon>
        <taxon>Pseudomonadota</taxon>
        <taxon>Alphaproteobacteria</taxon>
        <taxon>Rhodobacterales</taxon>
        <taxon>Roseobacteraceae</taxon>
        <taxon>Sediminimonas</taxon>
    </lineage>
</organism>
<keyword evidence="10 12" id="KW-0804">Transcription</keyword>
<dbReference type="GO" id="GO:0045892">
    <property type="term" value="P:negative regulation of DNA-templated transcription"/>
    <property type="evidence" value="ECO:0007669"/>
    <property type="project" value="TreeGrafter"/>
</dbReference>
<evidence type="ECO:0000256" key="10">
    <source>
        <dbReference type="ARBA" id="ARBA00023163"/>
    </source>
</evidence>
<evidence type="ECO:0000256" key="2">
    <source>
        <dbReference type="ARBA" id="ARBA00007957"/>
    </source>
</evidence>
<dbReference type="CDD" id="cd07153">
    <property type="entry name" value="Fur_like"/>
    <property type="match status" value="1"/>
</dbReference>
<dbReference type="EMBL" id="VENJ01000012">
    <property type="protein sequence ID" value="MTJ04843.1"/>
    <property type="molecule type" value="Genomic_DNA"/>
</dbReference>
<evidence type="ECO:0000256" key="8">
    <source>
        <dbReference type="ARBA" id="ARBA00023015"/>
    </source>
</evidence>
<comment type="similarity">
    <text evidence="2 12">Belongs to the Fur family.</text>
</comment>
<dbReference type="InterPro" id="IPR036388">
    <property type="entry name" value="WH-like_DNA-bd_sf"/>
</dbReference>
<dbReference type="Pfam" id="PF01475">
    <property type="entry name" value="FUR"/>
    <property type="match status" value="1"/>
</dbReference>
<dbReference type="SUPFAM" id="SSF46785">
    <property type="entry name" value="Winged helix' DNA-binding domain"/>
    <property type="match status" value="1"/>
</dbReference>
<dbReference type="NCBIfam" id="NF045677">
    <property type="entry name" value="FeRespRegIrr"/>
    <property type="match status" value="1"/>
</dbReference>
<dbReference type="GO" id="GO:0005737">
    <property type="term" value="C:cytoplasm"/>
    <property type="evidence" value="ECO:0007669"/>
    <property type="project" value="UniProtKB-SubCell"/>
</dbReference>
<keyword evidence="6 11" id="KW-0479">Metal-binding</keyword>
<evidence type="ECO:0000256" key="6">
    <source>
        <dbReference type="ARBA" id="ARBA00022723"/>
    </source>
</evidence>
<evidence type="ECO:0000256" key="12">
    <source>
        <dbReference type="RuleBase" id="RU364037"/>
    </source>
</evidence>